<dbReference type="Proteomes" id="UP000694941">
    <property type="component" value="Unplaced"/>
</dbReference>
<evidence type="ECO:0000256" key="1">
    <source>
        <dbReference type="ARBA" id="ARBA00009500"/>
    </source>
</evidence>
<dbReference type="InterPro" id="IPR042185">
    <property type="entry name" value="Serpin_sf_2"/>
</dbReference>
<keyword evidence="5" id="KW-0732">Signal</keyword>
<evidence type="ECO:0000259" key="6">
    <source>
        <dbReference type="SMART" id="SM00093"/>
    </source>
</evidence>
<dbReference type="InterPro" id="IPR042178">
    <property type="entry name" value="Serpin_sf_1"/>
</dbReference>
<proteinExistence type="inferred from homology"/>
<feature type="signal peptide" evidence="5">
    <location>
        <begin position="1"/>
        <end position="22"/>
    </location>
</feature>
<evidence type="ECO:0000313" key="7">
    <source>
        <dbReference type="Proteomes" id="UP000694941"/>
    </source>
</evidence>
<dbReference type="Gene3D" id="3.30.497.10">
    <property type="entry name" value="Antithrombin, subunit I, domain 2"/>
    <property type="match status" value="1"/>
</dbReference>
<dbReference type="InterPro" id="IPR000215">
    <property type="entry name" value="Serpin_fam"/>
</dbReference>
<accession>A0ABM1TGD1</accession>
<evidence type="ECO:0000256" key="4">
    <source>
        <dbReference type="RuleBase" id="RU000411"/>
    </source>
</evidence>
<reference evidence="8" key="1">
    <citation type="submission" date="2025-08" db="UniProtKB">
        <authorList>
            <consortium name="RefSeq"/>
        </authorList>
    </citation>
    <scope>IDENTIFICATION</scope>
    <source>
        <tissue evidence="8">Muscle</tissue>
    </source>
</reference>
<dbReference type="PROSITE" id="PS00284">
    <property type="entry name" value="SERPIN"/>
    <property type="match status" value="1"/>
</dbReference>
<comment type="similarity">
    <text evidence="1 4">Belongs to the serpin family.</text>
</comment>
<gene>
    <name evidence="8" type="primary">LOC106470604</name>
</gene>
<feature type="chain" id="PRO_5045507471" evidence="5">
    <location>
        <begin position="23"/>
        <end position="421"/>
    </location>
</feature>
<dbReference type="PANTHER" id="PTHR11461:SF211">
    <property type="entry name" value="GH10112P-RELATED"/>
    <property type="match status" value="1"/>
</dbReference>
<evidence type="ECO:0000256" key="2">
    <source>
        <dbReference type="ARBA" id="ARBA00022690"/>
    </source>
</evidence>
<dbReference type="InterPro" id="IPR036186">
    <property type="entry name" value="Serpin_sf"/>
</dbReference>
<dbReference type="InterPro" id="IPR023796">
    <property type="entry name" value="Serpin_dom"/>
</dbReference>
<sequence>MRRCGLLLWLSVLMTLTTSVLCLSYAMRKVAFATNQLGMDILRTMEQEVNGSNVAFSPLSISTTLAAVMIGSRGNSILTLRHALYLWGMHPQQIHEAFHDLLLHLADNLQASLVHRYNSHRFRSSFRQDDTNGLLFYSSLYVQRDYSISYPFQVFLHKYYNITAHSVDFCRNGEETRNHINAIVAKETASKIMDILPDLPEKTTNMLFLSGVYFQGLLNMKISITDDSSSGDVPPELEINSIGYSNGPVLMEAKNARVRYGVDSYLNCTAIEVPLKGGFLSMLILLPVDPEGMSLLETRLSAQRLSDFMFSMAVKRINLQMPRISLEDTYQNFSQILSSMGLADVFTPGYANLFGISPFRWLHVTDIIHKTKIEIKEDESDMRTETSEDDEAIDLKLDRPFLYFIMDSISGLAIVLGKFSK</sequence>
<evidence type="ECO:0000256" key="3">
    <source>
        <dbReference type="ARBA" id="ARBA00022900"/>
    </source>
</evidence>
<dbReference type="InterPro" id="IPR023795">
    <property type="entry name" value="Serpin_CS"/>
</dbReference>
<protein>
    <submittedName>
        <fullName evidence="8">Leukocyte elastase inhibitor-like</fullName>
    </submittedName>
</protein>
<dbReference type="Pfam" id="PF00079">
    <property type="entry name" value="Serpin"/>
    <property type="match status" value="1"/>
</dbReference>
<organism evidence="7 8">
    <name type="scientific">Limulus polyphemus</name>
    <name type="common">Atlantic horseshoe crab</name>
    <dbReference type="NCBI Taxonomy" id="6850"/>
    <lineage>
        <taxon>Eukaryota</taxon>
        <taxon>Metazoa</taxon>
        <taxon>Ecdysozoa</taxon>
        <taxon>Arthropoda</taxon>
        <taxon>Chelicerata</taxon>
        <taxon>Merostomata</taxon>
        <taxon>Xiphosura</taxon>
        <taxon>Limulidae</taxon>
        <taxon>Limulus</taxon>
    </lineage>
</organism>
<dbReference type="GeneID" id="106470604"/>
<dbReference type="SUPFAM" id="SSF56574">
    <property type="entry name" value="Serpins"/>
    <property type="match status" value="1"/>
</dbReference>
<evidence type="ECO:0000256" key="5">
    <source>
        <dbReference type="SAM" id="SignalP"/>
    </source>
</evidence>
<dbReference type="SMART" id="SM00093">
    <property type="entry name" value="SERPIN"/>
    <property type="match status" value="1"/>
</dbReference>
<evidence type="ECO:0000313" key="8">
    <source>
        <dbReference type="RefSeq" id="XP_022254937.1"/>
    </source>
</evidence>
<dbReference type="PANTHER" id="PTHR11461">
    <property type="entry name" value="SERINE PROTEASE INHIBITOR, SERPIN"/>
    <property type="match status" value="1"/>
</dbReference>
<dbReference type="Gene3D" id="2.30.39.10">
    <property type="entry name" value="Alpha-1-antitrypsin, domain 1"/>
    <property type="match status" value="1"/>
</dbReference>
<dbReference type="RefSeq" id="XP_022254937.1">
    <property type="nucleotide sequence ID" value="XM_022399229.1"/>
</dbReference>
<name>A0ABM1TGD1_LIMPO</name>
<feature type="domain" description="Serpin" evidence="6">
    <location>
        <begin position="39"/>
        <end position="421"/>
    </location>
</feature>
<keyword evidence="3" id="KW-0722">Serine protease inhibitor</keyword>
<keyword evidence="2" id="KW-0646">Protease inhibitor</keyword>
<keyword evidence="7" id="KW-1185">Reference proteome</keyword>
<dbReference type="CDD" id="cd00172">
    <property type="entry name" value="serpin"/>
    <property type="match status" value="1"/>
</dbReference>